<evidence type="ECO:0000313" key="5">
    <source>
        <dbReference type="EMBL" id="KPL55211.1"/>
    </source>
</evidence>
<gene>
    <name evidence="5" type="ORF">ABB55_25710</name>
</gene>
<dbReference type="Pfam" id="PF00903">
    <property type="entry name" value="Glyoxalase"/>
    <property type="match status" value="1"/>
</dbReference>
<feature type="domain" description="VOC" evidence="4">
    <location>
        <begin position="5"/>
        <end position="114"/>
    </location>
</feature>
<reference evidence="5 6" key="2">
    <citation type="submission" date="2015-10" db="EMBL/GenBank/DDBJ databases">
        <title>Draft Genome Sequence of Prosthecomicrobium hirschii ATCC 27832.</title>
        <authorList>
            <person name="Daniel J."/>
            <person name="Givan S.A."/>
            <person name="Brun Y.V."/>
            <person name="Brown P.J."/>
        </authorList>
    </citation>
    <scope>NUCLEOTIDE SEQUENCE [LARGE SCALE GENOMIC DNA]</scope>
    <source>
        <strain evidence="5 6">16</strain>
    </source>
</reference>
<organism evidence="5 6">
    <name type="scientific">Prosthecodimorpha hirschii</name>
    <dbReference type="NCBI Taxonomy" id="665126"/>
    <lineage>
        <taxon>Bacteria</taxon>
        <taxon>Pseudomonadati</taxon>
        <taxon>Pseudomonadota</taxon>
        <taxon>Alphaproteobacteria</taxon>
        <taxon>Hyphomicrobiales</taxon>
        <taxon>Ancalomicrobiaceae</taxon>
        <taxon>Prosthecodimorpha</taxon>
    </lineage>
</organism>
<dbReference type="EMBL" id="LJYW01000001">
    <property type="protein sequence ID" value="KPL55211.1"/>
    <property type="molecule type" value="Genomic_DNA"/>
</dbReference>
<dbReference type="InterPro" id="IPR029068">
    <property type="entry name" value="Glyas_Bleomycin-R_OHBP_Dase"/>
</dbReference>
<dbReference type="InterPro" id="IPR000335">
    <property type="entry name" value="Bleomycin-R"/>
</dbReference>
<dbReference type="RefSeq" id="WP_054361378.1">
    <property type="nucleotide sequence ID" value="NZ_LJYW01000001.1"/>
</dbReference>
<dbReference type="AlphaFoldDB" id="A0A0P6WKD9"/>
<keyword evidence="3" id="KW-0046">Antibiotic resistance</keyword>
<protein>
    <recommendedName>
        <fullName evidence="2">Bleomycin resistance protein</fullName>
    </recommendedName>
</protein>
<evidence type="ECO:0000256" key="2">
    <source>
        <dbReference type="ARBA" id="ARBA00021572"/>
    </source>
</evidence>
<evidence type="ECO:0000256" key="3">
    <source>
        <dbReference type="ARBA" id="ARBA00023251"/>
    </source>
</evidence>
<keyword evidence="6" id="KW-1185">Reference proteome</keyword>
<dbReference type="STRING" id="665126.ABB55_25710"/>
<name>A0A0P6WKD9_9HYPH</name>
<dbReference type="Gene3D" id="3.10.180.10">
    <property type="entry name" value="2,3-Dihydroxybiphenyl 1,2-Dioxygenase, domain 1"/>
    <property type="match status" value="1"/>
</dbReference>
<evidence type="ECO:0000313" key="6">
    <source>
        <dbReference type="Proteomes" id="UP000048984"/>
    </source>
</evidence>
<proteinExistence type="inferred from homology"/>
<comment type="caution">
    <text evidence="5">The sequence shown here is derived from an EMBL/GenBank/DDBJ whole genome shotgun (WGS) entry which is preliminary data.</text>
</comment>
<evidence type="ECO:0000259" key="4">
    <source>
        <dbReference type="PROSITE" id="PS51819"/>
    </source>
</evidence>
<accession>A0A0P6WKD9</accession>
<evidence type="ECO:0000256" key="1">
    <source>
        <dbReference type="ARBA" id="ARBA00011051"/>
    </source>
</evidence>
<comment type="similarity">
    <text evidence="1">Belongs to the bleomycin resistance protein family.</text>
</comment>
<dbReference type="Proteomes" id="UP000048984">
    <property type="component" value="Unassembled WGS sequence"/>
</dbReference>
<reference evidence="5 6" key="1">
    <citation type="submission" date="2015-09" db="EMBL/GenBank/DDBJ databases">
        <authorList>
            <person name="Jackson K.R."/>
            <person name="Lunt B.L."/>
            <person name="Fisher J.N.B."/>
            <person name="Gardner A.V."/>
            <person name="Bailey M.E."/>
            <person name="Deus L.M."/>
            <person name="Earl A.S."/>
            <person name="Gibby P.D."/>
            <person name="Hartmann K.A."/>
            <person name="Liu J.E."/>
            <person name="Manci A.M."/>
            <person name="Nielsen D.A."/>
            <person name="Solomon M.B."/>
            <person name="Breakwell D.P."/>
            <person name="Burnett S.H."/>
            <person name="Grose J.H."/>
        </authorList>
    </citation>
    <scope>NUCLEOTIDE SEQUENCE [LARGE SCALE GENOMIC DNA]</scope>
    <source>
        <strain evidence="5 6">16</strain>
    </source>
</reference>
<dbReference type="CDD" id="cd08349">
    <property type="entry name" value="BLMA_like"/>
    <property type="match status" value="1"/>
</dbReference>
<dbReference type="InterPro" id="IPR037523">
    <property type="entry name" value="VOC_core"/>
</dbReference>
<sequence>MTDLAITIPVLASLDLAETQAFYTDGLGFAVVYRDDRYLIVRRDAMELHFWLTDDRRFPENTSCYIRGGQIDLLYEEFRAAGIERLSALELRPWDMVEFYIHDPHGNLLRFGRNPGAE</sequence>
<dbReference type="SUPFAM" id="SSF54593">
    <property type="entry name" value="Glyoxalase/Bleomycin resistance protein/Dihydroxybiphenyl dioxygenase"/>
    <property type="match status" value="1"/>
</dbReference>
<dbReference type="PROSITE" id="PS51819">
    <property type="entry name" value="VOC"/>
    <property type="match status" value="1"/>
</dbReference>
<dbReference type="InterPro" id="IPR004360">
    <property type="entry name" value="Glyas_Fos-R_dOase_dom"/>
</dbReference>
<dbReference type="GO" id="GO:0046677">
    <property type="term" value="P:response to antibiotic"/>
    <property type="evidence" value="ECO:0007669"/>
    <property type="project" value="UniProtKB-KW"/>
</dbReference>